<name>A0A699J4X1_TANCI</name>
<gene>
    <name evidence="2" type="ORF">Tci_583742</name>
</gene>
<feature type="region of interest" description="Disordered" evidence="1">
    <location>
        <begin position="42"/>
        <end position="91"/>
    </location>
</feature>
<proteinExistence type="predicted"/>
<dbReference type="AlphaFoldDB" id="A0A699J4X1"/>
<accession>A0A699J4X1</accession>
<reference evidence="2" key="1">
    <citation type="journal article" date="2019" name="Sci. Rep.">
        <title>Draft genome of Tanacetum cinerariifolium, the natural source of mosquito coil.</title>
        <authorList>
            <person name="Yamashiro T."/>
            <person name="Shiraishi A."/>
            <person name="Satake H."/>
            <person name="Nakayama K."/>
        </authorList>
    </citation>
    <scope>NUCLEOTIDE SEQUENCE</scope>
</reference>
<sequence length="347" mass="39117">MAKHKEIYVISSHTKKVFANMRRQGQGFSRTVTPLFETTMKKIKPKRKQRQAAEVHSPSNEIPVEESIPTPSNDPLPSGAQEDASKQGRSIEDIDQDVEIALVDEAQGRMHDAYMFGVDDLKGNEVIVDVREKIVKKVSTADLVTTAGEVVTAASVEDTAAPTTATNADIDDELTLEKTLITIKAAKPKVISTATITPKAKEVEIKLEAKMRAEMEEEEKIARKKMRKIEIECGGKPKENSSRKLKRCLEIVPEDDDDDVAIEATPLSSKFPTISDYKIYREGKKSYFKIIRADGNSQNYLTFRTMFKNFNREDFEVLRSIVKEKFKKIKPVDDMEKSIIPNLKDHV</sequence>
<dbReference type="EMBL" id="BKCJ010371567">
    <property type="protein sequence ID" value="GFA11770.1"/>
    <property type="molecule type" value="Genomic_DNA"/>
</dbReference>
<protein>
    <submittedName>
        <fullName evidence="2">Uncharacterized protein</fullName>
    </submittedName>
</protein>
<organism evidence="2">
    <name type="scientific">Tanacetum cinerariifolium</name>
    <name type="common">Dalmatian daisy</name>
    <name type="synonym">Chrysanthemum cinerariifolium</name>
    <dbReference type="NCBI Taxonomy" id="118510"/>
    <lineage>
        <taxon>Eukaryota</taxon>
        <taxon>Viridiplantae</taxon>
        <taxon>Streptophyta</taxon>
        <taxon>Embryophyta</taxon>
        <taxon>Tracheophyta</taxon>
        <taxon>Spermatophyta</taxon>
        <taxon>Magnoliopsida</taxon>
        <taxon>eudicotyledons</taxon>
        <taxon>Gunneridae</taxon>
        <taxon>Pentapetalae</taxon>
        <taxon>asterids</taxon>
        <taxon>campanulids</taxon>
        <taxon>Asterales</taxon>
        <taxon>Asteraceae</taxon>
        <taxon>Asteroideae</taxon>
        <taxon>Anthemideae</taxon>
        <taxon>Anthemidinae</taxon>
        <taxon>Tanacetum</taxon>
    </lineage>
</organism>
<evidence type="ECO:0000313" key="2">
    <source>
        <dbReference type="EMBL" id="GFA11770.1"/>
    </source>
</evidence>
<evidence type="ECO:0000256" key="1">
    <source>
        <dbReference type="SAM" id="MobiDB-lite"/>
    </source>
</evidence>
<comment type="caution">
    <text evidence="2">The sequence shown here is derived from an EMBL/GenBank/DDBJ whole genome shotgun (WGS) entry which is preliminary data.</text>
</comment>